<evidence type="ECO:0000313" key="2">
    <source>
        <dbReference type="Proteomes" id="UP001178461"/>
    </source>
</evidence>
<dbReference type="SUPFAM" id="SSF48452">
    <property type="entry name" value="TPR-like"/>
    <property type="match status" value="1"/>
</dbReference>
<organism evidence="1 2">
    <name type="scientific">Podarcis lilfordi</name>
    <name type="common">Lilford's wall lizard</name>
    <dbReference type="NCBI Taxonomy" id="74358"/>
    <lineage>
        <taxon>Eukaryota</taxon>
        <taxon>Metazoa</taxon>
        <taxon>Chordata</taxon>
        <taxon>Craniata</taxon>
        <taxon>Vertebrata</taxon>
        <taxon>Euteleostomi</taxon>
        <taxon>Lepidosauria</taxon>
        <taxon>Squamata</taxon>
        <taxon>Bifurcata</taxon>
        <taxon>Unidentata</taxon>
        <taxon>Episquamata</taxon>
        <taxon>Laterata</taxon>
        <taxon>Lacertibaenia</taxon>
        <taxon>Lacertidae</taxon>
        <taxon>Podarcis</taxon>
    </lineage>
</organism>
<dbReference type="Proteomes" id="UP001178461">
    <property type="component" value="Chromosome 11"/>
</dbReference>
<evidence type="ECO:0000313" key="1">
    <source>
        <dbReference type="EMBL" id="CAI5787961.1"/>
    </source>
</evidence>
<dbReference type="AlphaFoldDB" id="A0AA35PGE5"/>
<dbReference type="GO" id="GO:0036297">
    <property type="term" value="P:interstrand cross-link repair"/>
    <property type="evidence" value="ECO:0007669"/>
    <property type="project" value="InterPro"/>
</dbReference>
<dbReference type="PANTHER" id="PTHR15254">
    <property type="entry name" value="FANCONI ANEMIA GROUP G PROTEIN FAMILY MEMBER"/>
    <property type="match status" value="1"/>
</dbReference>
<gene>
    <name evidence="1" type="ORF">PODLI_1B033723</name>
</gene>
<dbReference type="InterPro" id="IPR019734">
    <property type="entry name" value="TPR_rpt"/>
</dbReference>
<dbReference type="SMART" id="SM00028">
    <property type="entry name" value="TPR"/>
    <property type="match status" value="4"/>
</dbReference>
<dbReference type="InterPro" id="IPR039684">
    <property type="entry name" value="FANCG"/>
</dbReference>
<dbReference type="PANTHER" id="PTHR15254:SF2">
    <property type="entry name" value="FANCONI ANEMIA GROUP G PROTEIN"/>
    <property type="match status" value="1"/>
</dbReference>
<proteinExistence type="predicted"/>
<protein>
    <submittedName>
        <fullName evidence="1">Anemia group G isoform X2</fullName>
    </submittedName>
</protein>
<sequence>MGASSALSAANGNSGVGPVSMAATAARPCSGLGREASMAGGGSCLDLWRGENDGLARRWRTVTSSPGPDSSVTQTAHECQLAFTKLLQKIQGLPAALPALPLELAILYNSLVFDICLSSNSGEKLLGAIDHGLSRVLEVCAVSGRGLGSEGRWQRVLQEDTLQELQAPLHRLAALQGVLWLAANRLTTVEGLFQLLKGAKSLRPSPCHGHQNKFLSLLQMWQPPDMAESDPLLVQSVQELKGILWTSAAFLQGVQELEAGDLPAAVALLQTAATGLCSRRRLAQIFTLMGCCNMKMDKPQVAIQYLKRALQVDFTFLPALSQASLVYHQLGLREAELEVLVLLYQALDGPAQVTAELASPCFLIQMELLTCASQLSSFFVKNCPSDVKYLLAQRNLQAGRVSEAVEHYLDLLALFQEGPLHQVSLCGELALPRIPEVFLEAASALEELARHRDAIAVCEEVATRMNGLIPERLPIELDLWAAEDLPGPAGSSLTNSAGNLMKRKRESLLCVLWRAAAYLIQGLAWAGLEEAKEAISHLSRCLNDLLRVHFVTTGSNSSTGKEAEQMGLSEAKVLPQIRQLALTGRGIQFLHLGRNKEALADFQHSLLVCPDRPSANLYLAHTLWKLDRRQEAAAHWQKPHVNAAGLEEEAERSFPIYLRPCMRQTKFPHTESLAKNVGSFLAGSSQGP</sequence>
<reference evidence="1" key="1">
    <citation type="submission" date="2022-12" db="EMBL/GenBank/DDBJ databases">
        <authorList>
            <person name="Alioto T."/>
            <person name="Alioto T."/>
            <person name="Gomez Garrido J."/>
        </authorList>
    </citation>
    <scope>NUCLEOTIDE SEQUENCE</scope>
</reference>
<dbReference type="GO" id="GO:0043240">
    <property type="term" value="C:Fanconi anaemia nuclear complex"/>
    <property type="evidence" value="ECO:0007669"/>
    <property type="project" value="InterPro"/>
</dbReference>
<name>A0AA35PGE5_9SAUR</name>
<keyword evidence="2" id="KW-1185">Reference proteome</keyword>
<dbReference type="InterPro" id="IPR011990">
    <property type="entry name" value="TPR-like_helical_dom_sf"/>
</dbReference>
<accession>A0AA35PGE5</accession>
<dbReference type="Gene3D" id="1.25.40.10">
    <property type="entry name" value="Tetratricopeptide repeat domain"/>
    <property type="match status" value="2"/>
</dbReference>
<dbReference type="EMBL" id="OX395136">
    <property type="protein sequence ID" value="CAI5787961.1"/>
    <property type="molecule type" value="Genomic_DNA"/>
</dbReference>